<dbReference type="InterPro" id="IPR016197">
    <property type="entry name" value="Chromo-like_dom_sf"/>
</dbReference>
<feature type="compositionally biased region" description="Polar residues" evidence="2">
    <location>
        <begin position="99"/>
        <end position="113"/>
    </location>
</feature>
<keyword evidence="5" id="KW-1185">Reference proteome</keyword>
<dbReference type="SMART" id="SM00298">
    <property type="entry name" value="CHROMO"/>
    <property type="match status" value="1"/>
</dbReference>
<dbReference type="CDD" id="cd00024">
    <property type="entry name" value="CD_CSD"/>
    <property type="match status" value="1"/>
</dbReference>
<organism evidence="4 5">
    <name type="scientific">Venturia nashicola</name>
    <dbReference type="NCBI Taxonomy" id="86259"/>
    <lineage>
        <taxon>Eukaryota</taxon>
        <taxon>Fungi</taxon>
        <taxon>Dikarya</taxon>
        <taxon>Ascomycota</taxon>
        <taxon>Pezizomycotina</taxon>
        <taxon>Dothideomycetes</taxon>
        <taxon>Pleosporomycetidae</taxon>
        <taxon>Venturiales</taxon>
        <taxon>Venturiaceae</taxon>
        <taxon>Venturia</taxon>
    </lineage>
</organism>
<dbReference type="InterPro" id="IPR023780">
    <property type="entry name" value="Chromo_domain"/>
</dbReference>
<comment type="subunit">
    <text evidence="1">Component of the NuA4 histone acetyltransferase complex.</text>
</comment>
<feature type="domain" description="Chromo" evidence="3">
    <location>
        <begin position="519"/>
        <end position="568"/>
    </location>
</feature>
<protein>
    <recommendedName>
        <fullName evidence="3">Chromo domain-containing protein</fullName>
    </recommendedName>
</protein>
<dbReference type="PROSITE" id="PS50013">
    <property type="entry name" value="CHROMO_2"/>
    <property type="match status" value="1"/>
</dbReference>
<name>A0A4Z1PCA8_9PEZI</name>
<evidence type="ECO:0000256" key="1">
    <source>
        <dbReference type="ARBA" id="ARBA00011353"/>
    </source>
</evidence>
<dbReference type="EMBL" id="SNSC02000003">
    <property type="protein sequence ID" value="TID26018.1"/>
    <property type="molecule type" value="Genomic_DNA"/>
</dbReference>
<evidence type="ECO:0000259" key="3">
    <source>
        <dbReference type="PROSITE" id="PS50013"/>
    </source>
</evidence>
<feature type="region of interest" description="Disordered" evidence="2">
    <location>
        <begin position="176"/>
        <end position="230"/>
    </location>
</feature>
<evidence type="ECO:0000256" key="2">
    <source>
        <dbReference type="SAM" id="MobiDB-lite"/>
    </source>
</evidence>
<dbReference type="InterPro" id="IPR000953">
    <property type="entry name" value="Chromo/chromo_shadow_dom"/>
</dbReference>
<feature type="compositionally biased region" description="Basic and acidic residues" evidence="2">
    <location>
        <begin position="211"/>
        <end position="222"/>
    </location>
</feature>
<feature type="region of interest" description="Disordered" evidence="2">
    <location>
        <begin position="409"/>
        <end position="459"/>
    </location>
</feature>
<feature type="compositionally biased region" description="Basic and acidic residues" evidence="2">
    <location>
        <begin position="183"/>
        <end position="197"/>
    </location>
</feature>
<dbReference type="GO" id="GO:0006338">
    <property type="term" value="P:chromatin remodeling"/>
    <property type="evidence" value="ECO:0007669"/>
    <property type="project" value="UniProtKB-ARBA"/>
</dbReference>
<feature type="region of interest" description="Disordered" evidence="2">
    <location>
        <begin position="475"/>
        <end position="520"/>
    </location>
</feature>
<feature type="compositionally biased region" description="Acidic residues" evidence="2">
    <location>
        <begin position="508"/>
        <end position="519"/>
    </location>
</feature>
<evidence type="ECO:0000313" key="4">
    <source>
        <dbReference type="EMBL" id="TID26018.1"/>
    </source>
</evidence>
<dbReference type="AlphaFoldDB" id="A0A4Z1PCA8"/>
<feature type="region of interest" description="Disordered" evidence="2">
    <location>
        <begin position="301"/>
        <end position="377"/>
    </location>
</feature>
<dbReference type="OrthoDB" id="3942036at2759"/>
<feature type="compositionally biased region" description="Basic residues" evidence="2">
    <location>
        <begin position="435"/>
        <end position="448"/>
    </location>
</feature>
<feature type="compositionally biased region" description="Polar residues" evidence="2">
    <location>
        <begin position="354"/>
        <end position="376"/>
    </location>
</feature>
<accession>A0A4Z1PCA8</accession>
<sequence>MGRPLGSKNKPRSESEDSHKPKKRVNPVPVEKKEQTAPFVEDLNEQDRFIYVPDTRAARPPVALLPSDSTPQPRRYTILDRIEYPNQIPEYVLREHVDANSSQRESPGFSQSPRTPPLPADLKQTPPRSRSTRSRSASPHISLPALNYDPDDPSLLRISLLSIDLYVSPREVETYENQRFAHPKPEDDPFAHRKSDTSSRCSSSSGRRSVRPQEEVPKKEPIGRPPKKRRLMESVVINNAMGIHSLAASSISGSDQSDGLVIADSLTPTDMDGDVDMMDSIEQANSDSMSESEVDDALRKFLPSKPADSQSRRSSRWSSTRSSMAAPPHPKSLTQRQRISDFAESPSPSPSPSRNTQSRATSYASAQSAIQESRSPSVAVLDHVATKISLQPSPPALLKKVQVPLLGKIPLPRPEKATADSAKQLIREQFGRQSSRSRLKPKSPKRISKPVSSVNQQVFERASTLKPSLKQLKLSFTKATPKAKPPQESKSPPRKPRIPNPPLPVEEERGEAEAEEPEYEVSRILSHHDNEHGRFYRVAWVGFSDEESTYLTEEELSGARKLLKNYKKMLRSAEKGGVEKVA</sequence>
<dbReference type="SUPFAM" id="SSF54160">
    <property type="entry name" value="Chromo domain-like"/>
    <property type="match status" value="1"/>
</dbReference>
<feature type="compositionally biased region" description="Low complexity" evidence="2">
    <location>
        <begin position="198"/>
        <end position="207"/>
    </location>
</feature>
<dbReference type="Gene3D" id="2.40.50.40">
    <property type="match status" value="1"/>
</dbReference>
<feature type="region of interest" description="Disordered" evidence="2">
    <location>
        <begin position="93"/>
        <end position="149"/>
    </location>
</feature>
<feature type="region of interest" description="Disordered" evidence="2">
    <location>
        <begin position="54"/>
        <end position="73"/>
    </location>
</feature>
<comment type="caution">
    <text evidence="4">The sequence shown here is derived from an EMBL/GenBank/DDBJ whole genome shotgun (WGS) entry which is preliminary data.</text>
</comment>
<dbReference type="Pfam" id="PF00385">
    <property type="entry name" value="Chromo"/>
    <property type="match status" value="1"/>
</dbReference>
<gene>
    <name evidence="4" type="ORF">E6O75_ATG03881</name>
</gene>
<reference evidence="4 5" key="1">
    <citation type="submission" date="2019-04" db="EMBL/GenBank/DDBJ databases">
        <title>High contiguity whole genome sequence and gene annotation resource for two Venturia nashicola isolates.</title>
        <authorList>
            <person name="Prokchorchik M."/>
            <person name="Won K."/>
            <person name="Lee Y."/>
            <person name="Choi E.D."/>
            <person name="Segonzac C."/>
            <person name="Sohn K.H."/>
        </authorList>
    </citation>
    <scope>NUCLEOTIDE SEQUENCE [LARGE SCALE GENOMIC DNA]</scope>
    <source>
        <strain evidence="4 5">PRI2</strain>
    </source>
</reference>
<evidence type="ECO:0000313" key="5">
    <source>
        <dbReference type="Proteomes" id="UP000298493"/>
    </source>
</evidence>
<feature type="region of interest" description="Disordered" evidence="2">
    <location>
        <begin position="1"/>
        <end position="44"/>
    </location>
</feature>
<proteinExistence type="predicted"/>
<dbReference type="Proteomes" id="UP000298493">
    <property type="component" value="Unassembled WGS sequence"/>
</dbReference>